<dbReference type="Proteomes" id="UP000264310">
    <property type="component" value="Unassembled WGS sequence"/>
</dbReference>
<keyword evidence="2" id="KW-1185">Reference proteome</keyword>
<dbReference type="AlphaFoldDB" id="A0A371WXS9"/>
<dbReference type="EMBL" id="QURL01000015">
    <property type="protein sequence ID" value="RFC61798.1"/>
    <property type="molecule type" value="Genomic_DNA"/>
</dbReference>
<reference evidence="1 2" key="1">
    <citation type="submission" date="2018-08" db="EMBL/GenBank/DDBJ databases">
        <title>Fulvimarina sp. 85, whole genome shotgun sequence.</title>
        <authorList>
            <person name="Tuo L."/>
        </authorList>
    </citation>
    <scope>NUCLEOTIDE SEQUENCE [LARGE SCALE GENOMIC DNA]</scope>
    <source>
        <strain evidence="1 2">85</strain>
    </source>
</reference>
<name>A0A371WXS9_9HYPH</name>
<evidence type="ECO:0000313" key="2">
    <source>
        <dbReference type="Proteomes" id="UP000264310"/>
    </source>
</evidence>
<proteinExistence type="predicted"/>
<sequence>MRIAVLPLQYGRSSAAEINVLLICDLLAARWRSERGAGPFSEEAKIQRDQVCQAVSSSMGMSVANTELVVSRTLREIEGNLAAAF</sequence>
<evidence type="ECO:0000313" key="1">
    <source>
        <dbReference type="EMBL" id="RFC61798.1"/>
    </source>
</evidence>
<comment type="caution">
    <text evidence="1">The sequence shown here is derived from an EMBL/GenBank/DDBJ whole genome shotgun (WGS) entry which is preliminary data.</text>
</comment>
<gene>
    <name evidence="1" type="ORF">DYI37_19400</name>
</gene>
<accession>A0A371WXS9</accession>
<protein>
    <submittedName>
        <fullName evidence="1">Uncharacterized protein</fullName>
    </submittedName>
</protein>
<organism evidence="1 2">
    <name type="scientific">Fulvimarina endophytica</name>
    <dbReference type="NCBI Taxonomy" id="2293836"/>
    <lineage>
        <taxon>Bacteria</taxon>
        <taxon>Pseudomonadati</taxon>
        <taxon>Pseudomonadota</taxon>
        <taxon>Alphaproteobacteria</taxon>
        <taxon>Hyphomicrobiales</taxon>
        <taxon>Aurantimonadaceae</taxon>
        <taxon>Fulvimarina</taxon>
    </lineage>
</organism>